<evidence type="ECO:0000256" key="2">
    <source>
        <dbReference type="SAM" id="MobiDB-lite"/>
    </source>
</evidence>
<keyword evidence="3" id="KW-1133">Transmembrane helix</keyword>
<name>A0A6U6HC56_9STRA</name>
<gene>
    <name evidence="4" type="ORF">OAUR00152_LOCUS28392</name>
    <name evidence="5" type="ORF">OAUR00152_LOCUS28393</name>
</gene>
<evidence type="ECO:0000256" key="1">
    <source>
        <dbReference type="SAM" id="Coils"/>
    </source>
</evidence>
<dbReference type="EMBL" id="HBKQ01041168">
    <property type="protein sequence ID" value="CAE2264772.1"/>
    <property type="molecule type" value="Transcribed_RNA"/>
</dbReference>
<organism evidence="4">
    <name type="scientific">Odontella aurita</name>
    <dbReference type="NCBI Taxonomy" id="265563"/>
    <lineage>
        <taxon>Eukaryota</taxon>
        <taxon>Sar</taxon>
        <taxon>Stramenopiles</taxon>
        <taxon>Ochrophyta</taxon>
        <taxon>Bacillariophyta</taxon>
        <taxon>Mediophyceae</taxon>
        <taxon>Biddulphiophycidae</taxon>
        <taxon>Eupodiscales</taxon>
        <taxon>Odontellaceae</taxon>
        <taxon>Odontella</taxon>
    </lineage>
</organism>
<feature type="transmembrane region" description="Helical" evidence="3">
    <location>
        <begin position="602"/>
        <end position="622"/>
    </location>
</feature>
<feature type="compositionally biased region" description="Low complexity" evidence="2">
    <location>
        <begin position="1"/>
        <end position="23"/>
    </location>
</feature>
<evidence type="ECO:0000313" key="5">
    <source>
        <dbReference type="EMBL" id="CAE2264772.1"/>
    </source>
</evidence>
<feature type="region of interest" description="Disordered" evidence="2">
    <location>
        <begin position="310"/>
        <end position="344"/>
    </location>
</feature>
<feature type="compositionally biased region" description="Basic residues" evidence="2">
    <location>
        <begin position="55"/>
        <end position="65"/>
    </location>
</feature>
<feature type="transmembrane region" description="Helical" evidence="3">
    <location>
        <begin position="642"/>
        <end position="663"/>
    </location>
</feature>
<proteinExistence type="predicted"/>
<accession>A0A6U6HC56</accession>
<keyword evidence="3" id="KW-0472">Membrane</keyword>
<feature type="transmembrane region" description="Helical" evidence="3">
    <location>
        <begin position="930"/>
        <end position="951"/>
    </location>
</feature>
<feature type="transmembrane region" description="Helical" evidence="3">
    <location>
        <begin position="570"/>
        <end position="590"/>
    </location>
</feature>
<feature type="transmembrane region" description="Helical" evidence="3">
    <location>
        <begin position="971"/>
        <end position="991"/>
    </location>
</feature>
<reference evidence="4" key="1">
    <citation type="submission" date="2021-01" db="EMBL/GenBank/DDBJ databases">
        <authorList>
            <person name="Corre E."/>
            <person name="Pelletier E."/>
            <person name="Niang G."/>
            <person name="Scheremetjew M."/>
            <person name="Finn R."/>
            <person name="Kale V."/>
            <person name="Holt S."/>
            <person name="Cochrane G."/>
            <person name="Meng A."/>
            <person name="Brown T."/>
            <person name="Cohen L."/>
        </authorList>
    </citation>
    <scope>NUCLEOTIDE SEQUENCE</scope>
    <source>
        <strain evidence="4">Isolate 1302-5</strain>
    </source>
</reference>
<feature type="transmembrane region" description="Helical" evidence="3">
    <location>
        <begin position="900"/>
        <end position="923"/>
    </location>
</feature>
<feature type="transmembrane region" description="Helical" evidence="3">
    <location>
        <begin position="838"/>
        <end position="859"/>
    </location>
</feature>
<feature type="region of interest" description="Disordered" evidence="2">
    <location>
        <begin position="459"/>
        <end position="492"/>
    </location>
</feature>
<feature type="transmembrane region" description="Helical" evidence="3">
    <location>
        <begin position="520"/>
        <end position="540"/>
    </location>
</feature>
<keyword evidence="3" id="KW-0812">Transmembrane</keyword>
<keyword evidence="1" id="KW-0175">Coiled coil</keyword>
<feature type="region of interest" description="Disordered" evidence="2">
    <location>
        <begin position="1121"/>
        <end position="1141"/>
    </location>
</feature>
<dbReference type="AlphaFoldDB" id="A0A6U6HC56"/>
<sequence>MSRTPSRASADSARSSSVDSNFFDNDENATTSALRPLDEEQYDGSEPGEPPSSKTPRRRSSRRSRILTPAKSTSKIFIAAGKAVKFGIEFITRNGQLTHATPVGPPADLNELEYISALHQCSSMQYLRHDGSITSKEIAIFLKSRHGLDVDAEHIRSAVVQNGLTADVEDSRNPEHEDVVDVSEIAGMLIIPNLLKMRYAGRTQRLMNDAKDAPPKRKSLTKGQAFPLRTISSQLSDTFNSEASPAPVEDVDILKDVLAGILEDCTGNSRPKPLSEDLVRDILYGYGEGTLANDDDLVREMVEVASEWKTGGANESFGGKGGGRSGEGRRGRGSGSAGSRAPPPVNLDVVAFVEGLTSDVARTYDPARFERHSTHFQDAWVFGPDDVDSGGCARERCRDLGVASCSRSGETDEELGVATRRAHRRRSSTRLEQQTLMGTLGQATTEKMTCCRRLWERCSGKNSPPSAHSPLASSVDATKREPGRSLAPQELDSRAPHVSRLFTGQSIDYTAETYRTRIHILFLWTAFCTFWFAYLGFGILGGGYHNDECEATTKNATVTCPLVGGMINQLLMISELIVFGTPFIILGSVGNAVEGAYRGVRLWLVSVGIFFYALYLCVFFFFDFRVKYWIATDSAFAAAKIASIACGAAVVALQSFHFLMMLLRKHFKGQRWYQMYLNFGNVGYETKIKRSALFKVDRMMRDAHDVHRKCWKKKSKEVAAQQPLQSSGGTTGTHNSSQLLSNFGMALNEYMKMVGTTSTTIGGVGWTWKKIRDGTLFDEEGIWISQRVAVGTVYQIIVIFATPAVSISALPQIFEKMTASAEGKTGEDETHGAYRTKVALTVGMVFAFLTSVLVTILFIPTMVATTLKFRRGVLPSLRSENFLHRYRFALDQASLVYGGMFWGVMFSSIAIAFIMGGFVYLLLWEQTSKFVLNLVGNLLGLSIILVTKLIFMQIIRFTHYSAFYRVKPLSTNIMTIVMECYSIGISVWFMVVRSIKIIVIGALYLGRIDTPLFSGGVGIFGPLELDNWPTVTRKEILIHEAHRHPYLETLGYIYMMQLRYRNGFAKRACSAWRLIFVLALMPWLHKYRDLTKPEHFDEDEDEFLAREDALMFNTGHRNSVIISPSPHASRSERTSSRRRSSCVLRQSMVSSRWSAFPPNGAENESTVKSALDYSLVQSAIGSPVTNSHRIRSESSDDLERIMQIKQEMERMQKELSVLEARLGIGIDMPGPKRKSSVALIPKL</sequence>
<protein>
    <submittedName>
        <fullName evidence="4">Uncharacterized protein</fullName>
    </submittedName>
</protein>
<feature type="region of interest" description="Disordered" evidence="2">
    <location>
        <begin position="1"/>
        <end position="66"/>
    </location>
</feature>
<feature type="compositionally biased region" description="Low complexity" evidence="2">
    <location>
        <begin position="463"/>
        <end position="474"/>
    </location>
</feature>
<evidence type="ECO:0000256" key="3">
    <source>
        <dbReference type="SAM" id="Phobius"/>
    </source>
</evidence>
<feature type="coiled-coil region" evidence="1">
    <location>
        <begin position="1194"/>
        <end position="1221"/>
    </location>
</feature>
<dbReference type="EMBL" id="HBKQ01041167">
    <property type="protein sequence ID" value="CAE2264769.1"/>
    <property type="molecule type" value="Transcribed_RNA"/>
</dbReference>
<evidence type="ECO:0000313" key="4">
    <source>
        <dbReference type="EMBL" id="CAE2264769.1"/>
    </source>
</evidence>